<evidence type="ECO:0000313" key="3">
    <source>
        <dbReference type="Proteomes" id="UP001497623"/>
    </source>
</evidence>
<feature type="compositionally biased region" description="Basic and acidic residues" evidence="1">
    <location>
        <begin position="68"/>
        <end position="77"/>
    </location>
</feature>
<feature type="compositionally biased region" description="Basic and acidic residues" evidence="1">
    <location>
        <begin position="84"/>
        <end position="95"/>
    </location>
</feature>
<feature type="region of interest" description="Disordered" evidence="1">
    <location>
        <begin position="58"/>
        <end position="102"/>
    </location>
</feature>
<evidence type="ECO:0000313" key="2">
    <source>
        <dbReference type="EMBL" id="CAL4107386.1"/>
    </source>
</evidence>
<dbReference type="Proteomes" id="UP001497623">
    <property type="component" value="Unassembled WGS sequence"/>
</dbReference>
<keyword evidence="3" id="KW-1185">Reference proteome</keyword>
<accession>A0AAV2QZ59</accession>
<protein>
    <submittedName>
        <fullName evidence="2">Uncharacterized protein</fullName>
    </submittedName>
</protein>
<name>A0AAV2QZ59_MEGNR</name>
<evidence type="ECO:0000256" key="1">
    <source>
        <dbReference type="SAM" id="MobiDB-lite"/>
    </source>
</evidence>
<reference evidence="2 3" key="1">
    <citation type="submission" date="2024-05" db="EMBL/GenBank/DDBJ databases">
        <authorList>
            <person name="Wallberg A."/>
        </authorList>
    </citation>
    <scope>NUCLEOTIDE SEQUENCE [LARGE SCALE GENOMIC DNA]</scope>
</reference>
<sequence length="126" mass="14383">MSTESIPGSNDKDVPSEELCVETLQKDKDIEHIIHETKYKRYNRSTKGKVRIQKAKAARNKALNKYASTDKGKDAKQKASHKYSKTEKGKISTKETKHKYSKTEKGKIAGKIILPQIQELKLLKRL</sequence>
<dbReference type="EMBL" id="CAXKWB010013344">
    <property type="protein sequence ID" value="CAL4107386.1"/>
    <property type="molecule type" value="Genomic_DNA"/>
</dbReference>
<gene>
    <name evidence="2" type="ORF">MNOR_LOCUS18552</name>
</gene>
<proteinExistence type="predicted"/>
<organism evidence="2 3">
    <name type="scientific">Meganyctiphanes norvegica</name>
    <name type="common">Northern krill</name>
    <name type="synonym">Thysanopoda norvegica</name>
    <dbReference type="NCBI Taxonomy" id="48144"/>
    <lineage>
        <taxon>Eukaryota</taxon>
        <taxon>Metazoa</taxon>
        <taxon>Ecdysozoa</taxon>
        <taxon>Arthropoda</taxon>
        <taxon>Crustacea</taxon>
        <taxon>Multicrustacea</taxon>
        <taxon>Malacostraca</taxon>
        <taxon>Eumalacostraca</taxon>
        <taxon>Eucarida</taxon>
        <taxon>Euphausiacea</taxon>
        <taxon>Euphausiidae</taxon>
        <taxon>Meganyctiphanes</taxon>
    </lineage>
</organism>
<dbReference type="AlphaFoldDB" id="A0AAV2QZ59"/>
<comment type="caution">
    <text evidence="2">The sequence shown here is derived from an EMBL/GenBank/DDBJ whole genome shotgun (WGS) entry which is preliminary data.</text>
</comment>